<dbReference type="SMART" id="SM01155">
    <property type="entry name" value="DUF1713"/>
    <property type="match status" value="1"/>
</dbReference>
<dbReference type="Proteomes" id="UP000708208">
    <property type="component" value="Unassembled WGS sequence"/>
</dbReference>
<dbReference type="EMBL" id="CAJVCH010571479">
    <property type="protein sequence ID" value="CAG7837613.1"/>
    <property type="molecule type" value="Genomic_DNA"/>
</dbReference>
<organism evidence="2 3">
    <name type="scientific">Allacma fusca</name>
    <dbReference type="NCBI Taxonomy" id="39272"/>
    <lineage>
        <taxon>Eukaryota</taxon>
        <taxon>Metazoa</taxon>
        <taxon>Ecdysozoa</taxon>
        <taxon>Arthropoda</taxon>
        <taxon>Hexapoda</taxon>
        <taxon>Collembola</taxon>
        <taxon>Symphypleona</taxon>
        <taxon>Sminthuridae</taxon>
        <taxon>Allacma</taxon>
    </lineage>
</organism>
<proteinExistence type="predicted"/>
<reference evidence="2" key="1">
    <citation type="submission" date="2021-06" db="EMBL/GenBank/DDBJ databases">
        <authorList>
            <person name="Hodson N. C."/>
            <person name="Mongue J. A."/>
            <person name="Jaron S. K."/>
        </authorList>
    </citation>
    <scope>NUCLEOTIDE SEQUENCE</scope>
</reference>
<dbReference type="AlphaFoldDB" id="A0A8J2PNG7"/>
<keyword evidence="3" id="KW-1185">Reference proteome</keyword>
<dbReference type="OrthoDB" id="6423950at2759"/>
<protein>
    <recommendedName>
        <fullName evidence="1">Ribosomal protein mS38 C-terminal domain-containing protein</fullName>
    </recommendedName>
</protein>
<feature type="domain" description="Ribosomal protein mS38 C-terminal" evidence="1">
    <location>
        <begin position="135"/>
        <end position="170"/>
    </location>
</feature>
<evidence type="ECO:0000313" key="3">
    <source>
        <dbReference type="Proteomes" id="UP000708208"/>
    </source>
</evidence>
<dbReference type="InterPro" id="IPR013177">
    <property type="entry name" value="Ribosomal_mS38_C"/>
</dbReference>
<gene>
    <name evidence="2" type="ORF">AFUS01_LOCUS46699</name>
</gene>
<accession>A0A8J2PNG7</accession>
<name>A0A8J2PNG7_9HEXA</name>
<evidence type="ECO:0000259" key="1">
    <source>
        <dbReference type="SMART" id="SM01155"/>
    </source>
</evidence>
<evidence type="ECO:0000313" key="2">
    <source>
        <dbReference type="EMBL" id="CAG7837613.1"/>
    </source>
</evidence>
<comment type="caution">
    <text evidence="2">The sequence shown here is derived from an EMBL/GenBank/DDBJ whole genome shotgun (WGS) entry which is preliminary data.</text>
</comment>
<sequence length="235" mass="27341">MALLNQLLTRGVWNLNKFSRNFSQVNSGSFKSAPQPVLGVRANLNINCVEKNERGVVQELLTKGSRIPTLTDPLWLRSVVPISIGTIVPRPAVGIPVNYRINPIIYDQTWKKPMEDPTSSKIIEEAPDVARIEKQAARLIVIRRIKMNRHKLRKLRKKMKHEWGKRKLRREIRKERAFLDSKLAQIREAERFDAKAFVANIIAKAKEKEIPRRWNGKRMPAWWIREQIALGKIKF</sequence>